<dbReference type="AlphaFoldDB" id="A0A7L0ANT4"/>
<evidence type="ECO:0000259" key="2">
    <source>
        <dbReference type="Pfam" id="PF21047"/>
    </source>
</evidence>
<feature type="domain" description="Maestro/Maestro-like HEAT-repeats" evidence="4">
    <location>
        <begin position="606"/>
        <end position="801"/>
    </location>
</feature>
<dbReference type="Gene3D" id="1.25.10.10">
    <property type="entry name" value="Leucine-rich Repeat Variant"/>
    <property type="match status" value="1"/>
</dbReference>
<evidence type="ECO:0000259" key="3">
    <source>
        <dbReference type="Pfam" id="PF23210"/>
    </source>
</evidence>
<feature type="domain" description="Maestro-like HEAT-repeats" evidence="2">
    <location>
        <begin position="183"/>
        <end position="402"/>
    </location>
</feature>
<dbReference type="InterPro" id="IPR016024">
    <property type="entry name" value="ARM-type_fold"/>
</dbReference>
<dbReference type="InterPro" id="IPR055406">
    <property type="entry name" value="HEAT_Maestro"/>
</dbReference>
<keyword evidence="1" id="KW-0677">Repeat</keyword>
<dbReference type="GO" id="GO:0005737">
    <property type="term" value="C:cytoplasm"/>
    <property type="evidence" value="ECO:0007669"/>
    <property type="project" value="TreeGrafter"/>
</dbReference>
<dbReference type="Pfam" id="PF23210">
    <property type="entry name" value="HEAT_Maestro_2"/>
    <property type="match status" value="1"/>
</dbReference>
<accession>A0A7L0ANT4</accession>
<keyword evidence="6" id="KW-1185">Reference proteome</keyword>
<dbReference type="InterPro" id="IPR055408">
    <property type="entry name" value="HEAT_MROH2B-like"/>
</dbReference>
<evidence type="ECO:0000313" key="6">
    <source>
        <dbReference type="Proteomes" id="UP000537039"/>
    </source>
</evidence>
<proteinExistence type="predicted"/>
<dbReference type="SUPFAM" id="SSF48371">
    <property type="entry name" value="ARM repeat"/>
    <property type="match status" value="1"/>
</dbReference>
<dbReference type="PANTHER" id="PTHR23120">
    <property type="entry name" value="MAESTRO-RELATED HEAT DOMAIN-CONTAINING"/>
    <property type="match status" value="1"/>
</dbReference>
<evidence type="ECO:0000259" key="4">
    <source>
        <dbReference type="Pfam" id="PF23227"/>
    </source>
</evidence>
<dbReference type="InterPro" id="IPR048465">
    <property type="entry name" value="Maestro-like_HEAT"/>
</dbReference>
<dbReference type="EMBL" id="VXAE01007812">
    <property type="protein sequence ID" value="NXJ36605.1"/>
    <property type="molecule type" value="Genomic_DNA"/>
</dbReference>
<gene>
    <name evidence="5" type="primary">Mroh7</name>
    <name evidence="5" type="ORF">CICMAG_R10287</name>
</gene>
<dbReference type="InterPro" id="IPR011989">
    <property type="entry name" value="ARM-like"/>
</dbReference>
<dbReference type="InterPro" id="IPR045206">
    <property type="entry name" value="Maestro_heat-like_prot"/>
</dbReference>
<comment type="caution">
    <text evidence="5">The sequence shown here is derived from an EMBL/GenBank/DDBJ whole genome shotgun (WGS) entry which is preliminary data.</text>
</comment>
<dbReference type="PANTHER" id="PTHR23120:SF42">
    <property type="entry name" value="MAESTRO HEAT-LIKE REPEAT FAMILY MEMBER 3"/>
    <property type="match status" value="1"/>
</dbReference>
<dbReference type="Pfam" id="PF21047">
    <property type="entry name" value="HEAT_Maestro"/>
    <property type="match status" value="1"/>
</dbReference>
<evidence type="ECO:0000256" key="1">
    <source>
        <dbReference type="ARBA" id="ARBA00022737"/>
    </source>
</evidence>
<feature type="domain" description="MROH2B-like HEAT-repeats" evidence="3">
    <location>
        <begin position="14"/>
        <end position="132"/>
    </location>
</feature>
<evidence type="ECO:0000313" key="5">
    <source>
        <dbReference type="EMBL" id="NXJ36605.1"/>
    </source>
</evidence>
<sequence length="801" mass="90465">CLSICPSLGWQQEAEKLRFLASICTVCSTTSVDSTMWDMLYFCQLEVVEAIEVLLQEEPTDHLGTALRQQAMLAITSMSRAGLLLQEKSSSLLHTCFCSIFHLPPQEDTRGPKASLYSKTLAAMDSMLQVLVRSADTLGILELQNILQLLLPFTNSQLAVVQERAMARIARLANFITTYPLLQVCPCFAQTTVLRHQCSKTYQFVMLGRLVGHLTLCCTCKDKGTRHEAAEALHHLHTFILQQRRRWPWLHDTGQLQHQEGWQARQPWQLSQNSRASRIFLMFMKYLQPSDQADIILMAIKSLRAPSAYSISFAAHMVDVLVADPAFQPGQVLNIVWAIYRNLPSVRAVVALNSLDRALLVLMEKHPSEVVASLLQCSPTCTHVAMAMWKVMLSEPQIAEKVVRELLSMLMNQSLRKTSTSTKDNPRILSLAAARMISEILLQPACLREVKAIFPQLFLALLFQVSFTTELTLQEVHVFWRKHQQDLLTPIRSAVQSVRVLLCSMGFESQVLAIEAQGGWDALLSTQTHLMGVRIVAREMMKTPRPLRSTIFCHLAELLSVEDPTWEMIAMAFLIEMLGCTDLNEELDRALEIFSMYLRSQCLGMPSLVLRGILRLTERPDMARKTLVLLPYVMEQLQGADSDASAAALPVLGNMLRLLEGKTPSLTALALADKLQPLFNDESDTVRELSIRLFQNVMGLVVGAEKKKMKKEVWDSLLPLLFHLHDQNKSVAKASQEALHSAGRFLKWEQLAQLAETAQAWRISECLLARNRSRAKDYLRQSQPYLQSPQEPLRREAVRFI</sequence>
<dbReference type="Proteomes" id="UP000537039">
    <property type="component" value="Unassembled WGS sequence"/>
</dbReference>
<dbReference type="Pfam" id="PF23227">
    <property type="entry name" value="HEAT_MROH2B_C"/>
    <property type="match status" value="1"/>
</dbReference>
<protein>
    <submittedName>
        <fullName evidence="5">MROH7 protein</fullName>
    </submittedName>
</protein>
<feature type="non-terminal residue" evidence="5">
    <location>
        <position position="1"/>
    </location>
</feature>
<name>A0A7L0ANT4_9AVES</name>
<reference evidence="5 6" key="1">
    <citation type="submission" date="2019-09" db="EMBL/GenBank/DDBJ databases">
        <title>Bird 10,000 Genomes (B10K) Project - Family phase.</title>
        <authorList>
            <person name="Zhang G."/>
        </authorList>
    </citation>
    <scope>NUCLEOTIDE SEQUENCE [LARGE SCALE GENOMIC DNA]</scope>
    <source>
        <strain evidence="5">B10K-DU-001-47</strain>
        <tissue evidence="5">Muscle</tissue>
    </source>
</reference>
<organism evidence="5 6">
    <name type="scientific">Ciconia maguari</name>
    <dbReference type="NCBI Taxonomy" id="52777"/>
    <lineage>
        <taxon>Eukaryota</taxon>
        <taxon>Metazoa</taxon>
        <taxon>Chordata</taxon>
        <taxon>Craniata</taxon>
        <taxon>Vertebrata</taxon>
        <taxon>Euteleostomi</taxon>
        <taxon>Archelosauria</taxon>
        <taxon>Archosauria</taxon>
        <taxon>Dinosauria</taxon>
        <taxon>Saurischia</taxon>
        <taxon>Theropoda</taxon>
        <taxon>Coelurosauria</taxon>
        <taxon>Aves</taxon>
        <taxon>Neognathae</taxon>
        <taxon>Neoaves</taxon>
        <taxon>Aequornithes</taxon>
        <taxon>Ciconiiformes</taxon>
        <taxon>Ciconiidae</taxon>
        <taxon>Ciconia</taxon>
    </lineage>
</organism>
<feature type="non-terminal residue" evidence="5">
    <location>
        <position position="801"/>
    </location>
</feature>